<evidence type="ECO:0000256" key="3">
    <source>
        <dbReference type="ARBA" id="ARBA00005470"/>
    </source>
</evidence>
<evidence type="ECO:0000313" key="9">
    <source>
        <dbReference type="Proteomes" id="UP000266152"/>
    </source>
</evidence>
<dbReference type="EMBL" id="PXOF01000152">
    <property type="protein sequence ID" value="RGP62177.1"/>
    <property type="molecule type" value="Genomic_DNA"/>
</dbReference>
<comment type="similarity">
    <text evidence="3">Belongs to the CENP-I/CTF3 family.</text>
</comment>
<proteinExistence type="inferred from homology"/>
<dbReference type="GO" id="GO:0000939">
    <property type="term" value="C:inner kinetochore"/>
    <property type="evidence" value="ECO:0007669"/>
    <property type="project" value="TreeGrafter"/>
</dbReference>
<gene>
    <name evidence="8" type="ORF">FSPOR_9486</name>
</gene>
<accession>A0A395RPV9</accession>
<dbReference type="PANTHER" id="PTHR48208">
    <property type="entry name" value="CENTROMERE PROTEIN I"/>
    <property type="match status" value="1"/>
</dbReference>
<evidence type="ECO:0000256" key="2">
    <source>
        <dbReference type="ARBA" id="ARBA00004584"/>
    </source>
</evidence>
<keyword evidence="5" id="KW-0539">Nucleus</keyword>
<keyword evidence="7" id="KW-0472">Membrane</keyword>
<reference evidence="8 9" key="1">
    <citation type="journal article" date="2018" name="PLoS Pathog.">
        <title>Evolution of structural diversity of trichothecenes, a family of toxins produced by plant pathogenic and entomopathogenic fungi.</title>
        <authorList>
            <person name="Proctor R.H."/>
            <person name="McCormick S.P."/>
            <person name="Kim H.S."/>
            <person name="Cardoza R.E."/>
            <person name="Stanley A.M."/>
            <person name="Lindo L."/>
            <person name="Kelly A."/>
            <person name="Brown D.W."/>
            <person name="Lee T."/>
            <person name="Vaughan M.M."/>
            <person name="Alexander N.J."/>
            <person name="Busman M."/>
            <person name="Gutierrez S."/>
        </authorList>
    </citation>
    <scope>NUCLEOTIDE SEQUENCE [LARGE SCALE GENOMIC DNA]</scope>
    <source>
        <strain evidence="8 9">NRRL 3299</strain>
    </source>
</reference>
<protein>
    <recommendedName>
        <fullName evidence="10">Centromere protein i</fullName>
    </recommendedName>
</protein>
<dbReference type="GO" id="GO:0000070">
    <property type="term" value="P:mitotic sister chromatid segregation"/>
    <property type="evidence" value="ECO:0007669"/>
    <property type="project" value="TreeGrafter"/>
</dbReference>
<keyword evidence="6" id="KW-0137">Centromere</keyword>
<organism evidence="8 9">
    <name type="scientific">Fusarium sporotrichioides</name>
    <dbReference type="NCBI Taxonomy" id="5514"/>
    <lineage>
        <taxon>Eukaryota</taxon>
        <taxon>Fungi</taxon>
        <taxon>Dikarya</taxon>
        <taxon>Ascomycota</taxon>
        <taxon>Pezizomycotina</taxon>
        <taxon>Sordariomycetes</taxon>
        <taxon>Hypocreomycetidae</taxon>
        <taxon>Hypocreales</taxon>
        <taxon>Nectriaceae</taxon>
        <taxon>Fusarium</taxon>
    </lineage>
</organism>
<evidence type="ECO:0000256" key="7">
    <source>
        <dbReference type="SAM" id="Phobius"/>
    </source>
</evidence>
<keyword evidence="7" id="KW-0812">Transmembrane</keyword>
<dbReference type="GO" id="GO:0034080">
    <property type="term" value="P:CENP-A containing chromatin assembly"/>
    <property type="evidence" value="ECO:0007669"/>
    <property type="project" value="TreeGrafter"/>
</dbReference>
<evidence type="ECO:0000313" key="8">
    <source>
        <dbReference type="EMBL" id="RGP62177.1"/>
    </source>
</evidence>
<feature type="transmembrane region" description="Helical" evidence="7">
    <location>
        <begin position="507"/>
        <end position="530"/>
    </location>
</feature>
<comment type="caution">
    <text evidence="8">The sequence shown here is derived from an EMBL/GenBank/DDBJ whole genome shotgun (WGS) entry which is preliminary data.</text>
</comment>
<sequence>METDTDPAEAGHLELRLLVGDVIESYTASKVPAKTRATSIKPTIANLTSLSYEWGLLPETLDSLVNLVTTPNYLDQASQAAIIRNLYPAEVVSRDSVLRVVSCLGHGTLKPSLTLQAALIKWLITVHHTLESPQVLSQVYPVLFNLLDTAATRPNLSHLLALITRRKHVRPFRIQALQTGNDPSLIGLLRVFKDYYPEVIVGEVVRGKASSFKHPDPQWRDRLDEIQEAHFYKSQEGVSRPRDGFRVHRPIGRAAQKKTIPSVHTSHVTEDAITLEEIENAVGFVKSIEKLELPNQLVAVLADPLLQKLIVLRPSSESDQRIANWLNSALQAVQDGDADEATFFEILDIFRDYVVSTKVLPSLLLEFFARFLPLWDGSQHRDSMLAILSYSPLLDFQKLYQHIFKPLEEATFDNTPESQLAVLGLYKNILHHWTVILESGDTIPDYASDAVADLIQHVNPLALSIVQTSTSVSARSAILDFYEQNSRLISHETLKHYIRIELPPSHLIYILFFSSSVAIMSRICAILASYKKGFEMAMLTKPKRDGTNRIDSSSYNRVFSTQCIQGLENAEINSGTPLNIRHEGPPTQSSLGQLVSSGGIHISWQDYRIKVLEELSAKELAGITDLLKNTMTILRKLIDGGESTRPTTAQ</sequence>
<evidence type="ECO:0000256" key="5">
    <source>
        <dbReference type="ARBA" id="ARBA00023242"/>
    </source>
</evidence>
<dbReference type="GO" id="GO:0005634">
    <property type="term" value="C:nucleus"/>
    <property type="evidence" value="ECO:0007669"/>
    <property type="project" value="UniProtKB-SubCell"/>
</dbReference>
<dbReference type="Proteomes" id="UP000266152">
    <property type="component" value="Unassembled WGS sequence"/>
</dbReference>
<dbReference type="Pfam" id="PF07778">
    <property type="entry name" value="CENP-I"/>
    <property type="match status" value="1"/>
</dbReference>
<dbReference type="AlphaFoldDB" id="A0A395RPV9"/>
<dbReference type="InterPro" id="IPR012485">
    <property type="entry name" value="CENP-I"/>
</dbReference>
<evidence type="ECO:0000256" key="1">
    <source>
        <dbReference type="ARBA" id="ARBA00004123"/>
    </source>
</evidence>
<comment type="subcellular location">
    <subcellularLocation>
        <location evidence="2">Chromosome</location>
        <location evidence="2">Centromere</location>
    </subcellularLocation>
    <subcellularLocation>
        <location evidence="1">Nucleus</location>
    </subcellularLocation>
</comment>
<keyword evidence="7" id="KW-1133">Transmembrane helix</keyword>
<dbReference type="STRING" id="5514.A0A395RPV9"/>
<evidence type="ECO:0008006" key="10">
    <source>
        <dbReference type="Google" id="ProtNLM"/>
    </source>
</evidence>
<keyword evidence="9" id="KW-1185">Reference proteome</keyword>
<name>A0A395RPV9_FUSSP</name>
<dbReference type="PANTHER" id="PTHR48208:SF2">
    <property type="entry name" value="CENTROMERE PROTEIN I"/>
    <property type="match status" value="1"/>
</dbReference>
<dbReference type="CDD" id="cd22647">
    <property type="entry name" value="CTF3_NTD_HEAT"/>
    <property type="match status" value="1"/>
</dbReference>
<evidence type="ECO:0000256" key="6">
    <source>
        <dbReference type="ARBA" id="ARBA00023328"/>
    </source>
</evidence>
<keyword evidence="4" id="KW-0158">Chromosome</keyword>
<evidence type="ECO:0000256" key="4">
    <source>
        <dbReference type="ARBA" id="ARBA00022454"/>
    </source>
</evidence>